<gene>
    <name evidence="1" type="ORF">PoB_001625500</name>
</gene>
<evidence type="ECO:0000313" key="2">
    <source>
        <dbReference type="Proteomes" id="UP000735302"/>
    </source>
</evidence>
<dbReference type="AlphaFoldDB" id="A0AAV3Z2X2"/>
<proteinExistence type="predicted"/>
<protein>
    <submittedName>
        <fullName evidence="1">Uncharacterized protein</fullName>
    </submittedName>
</protein>
<comment type="caution">
    <text evidence="1">The sequence shown here is derived from an EMBL/GenBank/DDBJ whole genome shotgun (WGS) entry which is preliminary data.</text>
</comment>
<accession>A0AAV3Z2X2</accession>
<dbReference type="Proteomes" id="UP000735302">
    <property type="component" value="Unassembled WGS sequence"/>
</dbReference>
<sequence length="96" mass="10777">MATLVKASRKIDPQGRSTAPEVFEYQRVKQIDYRGTSMRLAQYLALAKSWCENPLTSIVSGSKTPPSSARFVALAKSWCENHLTWLFARYQTPPAA</sequence>
<dbReference type="EMBL" id="BLXT01001947">
    <property type="protein sequence ID" value="GFN89749.1"/>
    <property type="molecule type" value="Genomic_DNA"/>
</dbReference>
<organism evidence="1 2">
    <name type="scientific">Plakobranchus ocellatus</name>
    <dbReference type="NCBI Taxonomy" id="259542"/>
    <lineage>
        <taxon>Eukaryota</taxon>
        <taxon>Metazoa</taxon>
        <taxon>Spiralia</taxon>
        <taxon>Lophotrochozoa</taxon>
        <taxon>Mollusca</taxon>
        <taxon>Gastropoda</taxon>
        <taxon>Heterobranchia</taxon>
        <taxon>Euthyneura</taxon>
        <taxon>Panpulmonata</taxon>
        <taxon>Sacoglossa</taxon>
        <taxon>Placobranchoidea</taxon>
        <taxon>Plakobranchidae</taxon>
        <taxon>Plakobranchus</taxon>
    </lineage>
</organism>
<reference evidence="1 2" key="1">
    <citation type="journal article" date="2021" name="Elife">
        <title>Chloroplast acquisition without the gene transfer in kleptoplastic sea slugs, Plakobranchus ocellatus.</title>
        <authorList>
            <person name="Maeda T."/>
            <person name="Takahashi S."/>
            <person name="Yoshida T."/>
            <person name="Shimamura S."/>
            <person name="Takaki Y."/>
            <person name="Nagai Y."/>
            <person name="Toyoda A."/>
            <person name="Suzuki Y."/>
            <person name="Arimoto A."/>
            <person name="Ishii H."/>
            <person name="Satoh N."/>
            <person name="Nishiyama T."/>
            <person name="Hasebe M."/>
            <person name="Maruyama T."/>
            <person name="Minagawa J."/>
            <person name="Obokata J."/>
            <person name="Shigenobu S."/>
        </authorList>
    </citation>
    <scope>NUCLEOTIDE SEQUENCE [LARGE SCALE GENOMIC DNA]</scope>
</reference>
<keyword evidence="2" id="KW-1185">Reference proteome</keyword>
<evidence type="ECO:0000313" key="1">
    <source>
        <dbReference type="EMBL" id="GFN89749.1"/>
    </source>
</evidence>
<name>A0AAV3Z2X2_9GAST</name>